<dbReference type="GeneID" id="7828851"/>
<evidence type="ECO:0000313" key="3">
    <source>
        <dbReference type="Proteomes" id="UP000009168"/>
    </source>
</evidence>
<dbReference type="KEGG" id="tet:TTHERM_01122820"/>
<keyword evidence="3" id="KW-1185">Reference proteome</keyword>
<dbReference type="Proteomes" id="UP000009168">
    <property type="component" value="Unassembled WGS sequence"/>
</dbReference>
<proteinExistence type="predicted"/>
<dbReference type="InParanoid" id="Q23S10"/>
<name>Q23S10_TETTS</name>
<sequence>MQCFQQLRKRNQKRKITKGDTQLSKHDKNNKTFVFFKKEIAMVKETDLLQHGKSHSSVYHSKAISKHQPQVTIILRGEFRQIKQIQVDTKMNGGDGQGGIQIKVDLLNDPKNTSTVVNDIIPHLSEDENIEFKDEEEEEYEEEEEQEQDCVLTTSSRSVVQDIANTSSNMQSQISQEQVTIDKFILQHPVLIATRVVNLYPKEIFLNTWQKYIKQERIEEKMGIETINVLSTFAQKNPTLLNSEVIENLERINAQTQPINLCNQVENWWELLGYGLKIYKKSSSQKNERNYGRKPMISDNVLGYIYAYFCIHDLLKPLNTSRSLIPGNIFRTFAQQLGFHIPNNHKYISDLKARMLYLYEKRLIRKDKKLCLQKNLMPVERGGGGILIKDIGIASPSSAQPELIKKEDENSSCEDEVEKNLVLQFR</sequence>
<evidence type="ECO:0000256" key="1">
    <source>
        <dbReference type="SAM" id="MobiDB-lite"/>
    </source>
</evidence>
<dbReference type="EMBL" id="GG662640">
    <property type="protein sequence ID" value="EAR99337.2"/>
    <property type="molecule type" value="Genomic_DNA"/>
</dbReference>
<evidence type="ECO:0000313" key="2">
    <source>
        <dbReference type="EMBL" id="EAR99337.2"/>
    </source>
</evidence>
<dbReference type="HOGENOM" id="CLU_718645_0_0_1"/>
<dbReference type="RefSeq" id="XP_001019582.2">
    <property type="nucleotide sequence ID" value="XM_001019582.2"/>
</dbReference>
<protein>
    <submittedName>
        <fullName evidence="2">Uncharacterized protein</fullName>
    </submittedName>
</protein>
<feature type="region of interest" description="Disordered" evidence="1">
    <location>
        <begin position="1"/>
        <end position="24"/>
    </location>
</feature>
<accession>Q23S10</accession>
<feature type="compositionally biased region" description="Basic residues" evidence="1">
    <location>
        <begin position="7"/>
        <end position="16"/>
    </location>
</feature>
<dbReference type="AlphaFoldDB" id="Q23S10"/>
<reference evidence="3" key="1">
    <citation type="journal article" date="2006" name="PLoS Biol.">
        <title>Macronuclear genome sequence of the ciliate Tetrahymena thermophila, a model eukaryote.</title>
        <authorList>
            <person name="Eisen J.A."/>
            <person name="Coyne R.S."/>
            <person name="Wu M."/>
            <person name="Wu D."/>
            <person name="Thiagarajan M."/>
            <person name="Wortman J.R."/>
            <person name="Badger J.H."/>
            <person name="Ren Q."/>
            <person name="Amedeo P."/>
            <person name="Jones K.M."/>
            <person name="Tallon L.J."/>
            <person name="Delcher A.L."/>
            <person name="Salzberg S.L."/>
            <person name="Silva J.C."/>
            <person name="Haas B.J."/>
            <person name="Majoros W.H."/>
            <person name="Farzad M."/>
            <person name="Carlton J.M."/>
            <person name="Smith R.K. Jr."/>
            <person name="Garg J."/>
            <person name="Pearlman R.E."/>
            <person name="Karrer K.M."/>
            <person name="Sun L."/>
            <person name="Manning G."/>
            <person name="Elde N.C."/>
            <person name="Turkewitz A.P."/>
            <person name="Asai D.J."/>
            <person name="Wilkes D.E."/>
            <person name="Wang Y."/>
            <person name="Cai H."/>
            <person name="Collins K."/>
            <person name="Stewart B.A."/>
            <person name="Lee S.R."/>
            <person name="Wilamowska K."/>
            <person name="Weinberg Z."/>
            <person name="Ruzzo W.L."/>
            <person name="Wloga D."/>
            <person name="Gaertig J."/>
            <person name="Frankel J."/>
            <person name="Tsao C.-C."/>
            <person name="Gorovsky M.A."/>
            <person name="Keeling P.J."/>
            <person name="Waller R.F."/>
            <person name="Patron N.J."/>
            <person name="Cherry J.M."/>
            <person name="Stover N.A."/>
            <person name="Krieger C.J."/>
            <person name="del Toro C."/>
            <person name="Ryder H.F."/>
            <person name="Williamson S.C."/>
            <person name="Barbeau R.A."/>
            <person name="Hamilton E.P."/>
            <person name="Orias E."/>
        </authorList>
    </citation>
    <scope>NUCLEOTIDE SEQUENCE [LARGE SCALE GENOMIC DNA]</scope>
    <source>
        <strain evidence="3">SB210</strain>
    </source>
</reference>
<organism evidence="2 3">
    <name type="scientific">Tetrahymena thermophila (strain SB210)</name>
    <dbReference type="NCBI Taxonomy" id="312017"/>
    <lineage>
        <taxon>Eukaryota</taxon>
        <taxon>Sar</taxon>
        <taxon>Alveolata</taxon>
        <taxon>Ciliophora</taxon>
        <taxon>Intramacronucleata</taxon>
        <taxon>Oligohymenophorea</taxon>
        <taxon>Hymenostomatida</taxon>
        <taxon>Tetrahymenina</taxon>
        <taxon>Tetrahymenidae</taxon>
        <taxon>Tetrahymena</taxon>
    </lineage>
</organism>
<gene>
    <name evidence="2" type="ORF">TTHERM_01122820</name>
</gene>